<dbReference type="PROSITE" id="PS51725">
    <property type="entry name" value="ABM"/>
    <property type="match status" value="1"/>
</dbReference>
<dbReference type="RefSeq" id="XP_001750752.1">
    <property type="nucleotide sequence ID" value="XM_001750700.1"/>
</dbReference>
<dbReference type="PANTHER" id="PTHR40624">
    <property type="entry name" value="BIOSYNTHESIS MONOOXYGENASE, PUTATIVE (AFU_ORTHOLOGUE AFUA_1G12025)-RELATED"/>
    <property type="match status" value="1"/>
</dbReference>
<keyword evidence="3" id="KW-1185">Reference proteome</keyword>
<dbReference type="PANTHER" id="PTHR40624:SF1">
    <property type="entry name" value="BIOSYNTHESIS MONOOXYGENASE, PUTATIVE (AFU_ORTHOLOGUE AFUA_1G12025)-RELATED"/>
    <property type="match status" value="1"/>
</dbReference>
<dbReference type="InterPro" id="IPR007138">
    <property type="entry name" value="ABM_dom"/>
</dbReference>
<gene>
    <name evidence="2" type="ORF">MONBRDRAFT_30243</name>
</gene>
<organism evidence="2 3">
    <name type="scientific">Monosiga brevicollis</name>
    <name type="common">Choanoflagellate</name>
    <dbReference type="NCBI Taxonomy" id="81824"/>
    <lineage>
        <taxon>Eukaryota</taxon>
        <taxon>Choanoflagellata</taxon>
        <taxon>Craspedida</taxon>
        <taxon>Salpingoecidae</taxon>
        <taxon>Monosiga</taxon>
    </lineage>
</organism>
<dbReference type="KEGG" id="mbr:MONBRDRAFT_30243"/>
<dbReference type="InParanoid" id="A9VDE5"/>
<evidence type="ECO:0000313" key="2">
    <source>
        <dbReference type="EMBL" id="EDQ84457.1"/>
    </source>
</evidence>
<dbReference type="AlphaFoldDB" id="A9VDE5"/>
<reference evidence="2 3" key="1">
    <citation type="journal article" date="2008" name="Nature">
        <title>The genome of the choanoflagellate Monosiga brevicollis and the origin of metazoans.</title>
        <authorList>
            <consortium name="JGI Sequencing"/>
            <person name="King N."/>
            <person name="Westbrook M.J."/>
            <person name="Young S.L."/>
            <person name="Kuo A."/>
            <person name="Abedin M."/>
            <person name="Chapman J."/>
            <person name="Fairclough S."/>
            <person name="Hellsten U."/>
            <person name="Isogai Y."/>
            <person name="Letunic I."/>
            <person name="Marr M."/>
            <person name="Pincus D."/>
            <person name="Putnam N."/>
            <person name="Rokas A."/>
            <person name="Wright K.J."/>
            <person name="Zuzow R."/>
            <person name="Dirks W."/>
            <person name="Good M."/>
            <person name="Goodstein D."/>
            <person name="Lemons D."/>
            <person name="Li W."/>
            <person name="Lyons J.B."/>
            <person name="Morris A."/>
            <person name="Nichols S."/>
            <person name="Richter D.J."/>
            <person name="Salamov A."/>
            <person name="Bork P."/>
            <person name="Lim W.A."/>
            <person name="Manning G."/>
            <person name="Miller W.T."/>
            <person name="McGinnis W."/>
            <person name="Shapiro H."/>
            <person name="Tjian R."/>
            <person name="Grigoriev I.V."/>
            <person name="Rokhsar D."/>
        </authorList>
    </citation>
    <scope>NUCLEOTIDE SEQUENCE [LARGE SCALE GENOMIC DNA]</scope>
    <source>
        <strain evidence="3">MX1 / ATCC 50154</strain>
    </source>
</reference>
<protein>
    <recommendedName>
        <fullName evidence="1">ABM domain-containing protein</fullName>
    </recommendedName>
</protein>
<evidence type="ECO:0000313" key="3">
    <source>
        <dbReference type="Proteomes" id="UP000001357"/>
    </source>
</evidence>
<dbReference type="EMBL" id="CH991587">
    <property type="protein sequence ID" value="EDQ84457.1"/>
    <property type="molecule type" value="Genomic_DNA"/>
</dbReference>
<dbReference type="Gene3D" id="3.30.70.100">
    <property type="match status" value="1"/>
</dbReference>
<dbReference type="OMA" id="YLEDTHW"/>
<dbReference type="SUPFAM" id="SSF54909">
    <property type="entry name" value="Dimeric alpha+beta barrel"/>
    <property type="match status" value="1"/>
</dbReference>
<feature type="domain" description="ABM" evidence="1">
    <location>
        <begin position="49"/>
        <end position="144"/>
    </location>
</feature>
<name>A9VDE5_MONBE</name>
<accession>A9VDE5</accession>
<proteinExistence type="predicted"/>
<dbReference type="GeneID" id="5896022"/>
<sequence length="152" mass="16302">MACSMTGSVAATAAAAAAVGLAVGYLVGNNKAGLGAGCCPVKVQPKGVFVLIIRLEFKEGARAGFIKRWAELAKFVQANEPNTLTYELTTTNANPNEAFIYERYVSESDLKQTHCGSKAFKDFEAWLNSADIVTGRDVWESTESNVGFAIRQ</sequence>
<dbReference type="InterPro" id="IPR011008">
    <property type="entry name" value="Dimeric_a/b-barrel"/>
</dbReference>
<dbReference type="Pfam" id="PF03992">
    <property type="entry name" value="ABM"/>
    <property type="match status" value="1"/>
</dbReference>
<evidence type="ECO:0000259" key="1">
    <source>
        <dbReference type="PROSITE" id="PS51725"/>
    </source>
</evidence>
<dbReference type="Proteomes" id="UP000001357">
    <property type="component" value="Unassembled WGS sequence"/>
</dbReference>